<accession>A0A811RI94</accession>
<proteinExistence type="predicted"/>
<reference evidence="2" key="1">
    <citation type="submission" date="2020-10" db="EMBL/GenBank/DDBJ databases">
        <authorList>
            <person name="Han B."/>
            <person name="Lu T."/>
            <person name="Zhao Q."/>
            <person name="Huang X."/>
            <person name="Zhao Y."/>
        </authorList>
    </citation>
    <scope>NUCLEOTIDE SEQUENCE</scope>
</reference>
<dbReference type="AlphaFoldDB" id="A0A811RI94"/>
<evidence type="ECO:0000313" key="2">
    <source>
        <dbReference type="EMBL" id="CAD6269674.1"/>
    </source>
</evidence>
<name>A0A811RI94_9POAL</name>
<evidence type="ECO:0000313" key="3">
    <source>
        <dbReference type="Proteomes" id="UP000604825"/>
    </source>
</evidence>
<dbReference type="Proteomes" id="UP000604825">
    <property type="component" value="Unassembled WGS sequence"/>
</dbReference>
<comment type="caution">
    <text evidence="2">The sequence shown here is derived from an EMBL/GenBank/DDBJ whole genome shotgun (WGS) entry which is preliminary data.</text>
</comment>
<protein>
    <submittedName>
        <fullName evidence="2">Uncharacterized protein</fullName>
    </submittedName>
</protein>
<gene>
    <name evidence="2" type="ORF">NCGR_LOCUS52976</name>
</gene>
<feature type="region of interest" description="Disordered" evidence="1">
    <location>
        <begin position="33"/>
        <end position="85"/>
    </location>
</feature>
<keyword evidence="3" id="KW-1185">Reference proteome</keyword>
<evidence type="ECO:0000256" key="1">
    <source>
        <dbReference type="SAM" id="MobiDB-lite"/>
    </source>
</evidence>
<organism evidence="2 3">
    <name type="scientific">Miscanthus lutarioriparius</name>
    <dbReference type="NCBI Taxonomy" id="422564"/>
    <lineage>
        <taxon>Eukaryota</taxon>
        <taxon>Viridiplantae</taxon>
        <taxon>Streptophyta</taxon>
        <taxon>Embryophyta</taxon>
        <taxon>Tracheophyta</taxon>
        <taxon>Spermatophyta</taxon>
        <taxon>Magnoliopsida</taxon>
        <taxon>Liliopsida</taxon>
        <taxon>Poales</taxon>
        <taxon>Poaceae</taxon>
        <taxon>PACMAD clade</taxon>
        <taxon>Panicoideae</taxon>
        <taxon>Andropogonodae</taxon>
        <taxon>Andropogoneae</taxon>
        <taxon>Saccharinae</taxon>
        <taxon>Miscanthus</taxon>
    </lineage>
</organism>
<dbReference type="EMBL" id="CAJGYO010000015">
    <property type="protein sequence ID" value="CAD6269674.1"/>
    <property type="molecule type" value="Genomic_DNA"/>
</dbReference>
<sequence>MASVRGEGHQWEEDHWRRQIHRRVDATCEGRNALPVGRPGKDALPVGGCADMADGEGTTPWPIGRERSHGRLGGGATAGPVRRRQ</sequence>